<dbReference type="EnsemblMetazoa" id="SMAR005805-RA">
    <property type="protein sequence ID" value="SMAR005805-PA"/>
    <property type="gene ID" value="SMAR005805"/>
</dbReference>
<accession>T1IX74</accession>
<feature type="transmembrane region" description="Helical" evidence="1">
    <location>
        <begin position="137"/>
        <end position="161"/>
    </location>
</feature>
<dbReference type="EMBL" id="JH431644">
    <property type="status" value="NOT_ANNOTATED_CDS"/>
    <property type="molecule type" value="Genomic_DNA"/>
</dbReference>
<feature type="transmembrane region" description="Helical" evidence="1">
    <location>
        <begin position="43"/>
        <end position="65"/>
    </location>
</feature>
<reference evidence="3" key="1">
    <citation type="submission" date="2011-05" db="EMBL/GenBank/DDBJ databases">
        <authorList>
            <person name="Richards S.R."/>
            <person name="Qu J."/>
            <person name="Jiang H."/>
            <person name="Jhangiani S.N."/>
            <person name="Agravi P."/>
            <person name="Goodspeed R."/>
            <person name="Gross S."/>
            <person name="Mandapat C."/>
            <person name="Jackson L."/>
            <person name="Mathew T."/>
            <person name="Pu L."/>
            <person name="Thornton R."/>
            <person name="Saada N."/>
            <person name="Wilczek-Boney K.B."/>
            <person name="Lee S."/>
            <person name="Kovar C."/>
            <person name="Wu Y."/>
            <person name="Scherer S.E."/>
            <person name="Worley K.C."/>
            <person name="Muzny D.M."/>
            <person name="Gibbs R."/>
        </authorList>
    </citation>
    <scope>NUCLEOTIDE SEQUENCE</scope>
    <source>
        <strain evidence="3">Brora</strain>
    </source>
</reference>
<name>T1IX74_STRMM</name>
<evidence type="ECO:0000313" key="3">
    <source>
        <dbReference type="Proteomes" id="UP000014500"/>
    </source>
</evidence>
<keyword evidence="1" id="KW-1133">Transmembrane helix</keyword>
<dbReference type="AlphaFoldDB" id="T1IX74"/>
<sequence>MLYNIWPFCWPFCEYFVSMSSQGTTIFNPPSKGCGWVKNKLGIVYLVAFIFIIIALAVYYAYYAGRIYRRDLCALTLASTFFLLLYNFLSYVTEELYVDEYTIHGLIFGILHGVLNIIAGVFMILESKDRMKKSYKTRMYLGAVLEFILAILIIVVAVLVFKDRNK</sequence>
<keyword evidence="1" id="KW-0812">Transmembrane</keyword>
<dbReference type="HOGENOM" id="CLU_136414_0_0_1"/>
<organism evidence="2 3">
    <name type="scientific">Strigamia maritima</name>
    <name type="common">European centipede</name>
    <name type="synonym">Geophilus maritimus</name>
    <dbReference type="NCBI Taxonomy" id="126957"/>
    <lineage>
        <taxon>Eukaryota</taxon>
        <taxon>Metazoa</taxon>
        <taxon>Ecdysozoa</taxon>
        <taxon>Arthropoda</taxon>
        <taxon>Myriapoda</taxon>
        <taxon>Chilopoda</taxon>
        <taxon>Pleurostigmophora</taxon>
        <taxon>Geophilomorpha</taxon>
        <taxon>Linotaeniidae</taxon>
        <taxon>Strigamia</taxon>
    </lineage>
</organism>
<evidence type="ECO:0008006" key="4">
    <source>
        <dbReference type="Google" id="ProtNLM"/>
    </source>
</evidence>
<keyword evidence="3" id="KW-1185">Reference proteome</keyword>
<dbReference type="Proteomes" id="UP000014500">
    <property type="component" value="Unassembled WGS sequence"/>
</dbReference>
<evidence type="ECO:0000256" key="1">
    <source>
        <dbReference type="SAM" id="Phobius"/>
    </source>
</evidence>
<feature type="transmembrane region" description="Helical" evidence="1">
    <location>
        <begin position="72"/>
        <end position="89"/>
    </location>
</feature>
<reference evidence="2" key="2">
    <citation type="submission" date="2015-02" db="UniProtKB">
        <authorList>
            <consortium name="EnsemblMetazoa"/>
        </authorList>
    </citation>
    <scope>IDENTIFICATION</scope>
</reference>
<protein>
    <recommendedName>
        <fullName evidence="4">MARVEL domain-containing protein</fullName>
    </recommendedName>
</protein>
<feature type="transmembrane region" description="Helical" evidence="1">
    <location>
        <begin position="101"/>
        <end position="125"/>
    </location>
</feature>
<proteinExistence type="predicted"/>
<keyword evidence="1" id="KW-0472">Membrane</keyword>
<evidence type="ECO:0000313" key="2">
    <source>
        <dbReference type="EnsemblMetazoa" id="SMAR005805-PA"/>
    </source>
</evidence>